<gene>
    <name evidence="2" type="ORF">ACFQ3J_17620</name>
</gene>
<organism evidence="2 3">
    <name type="scientific">Paenibacillus provencensis</name>
    <dbReference type="NCBI Taxonomy" id="441151"/>
    <lineage>
        <taxon>Bacteria</taxon>
        <taxon>Bacillati</taxon>
        <taxon>Bacillota</taxon>
        <taxon>Bacilli</taxon>
        <taxon>Bacillales</taxon>
        <taxon>Paenibacillaceae</taxon>
        <taxon>Paenibacillus</taxon>
    </lineage>
</organism>
<accession>A0ABW3Q7I0</accession>
<keyword evidence="1" id="KW-0812">Transmembrane</keyword>
<evidence type="ECO:0000313" key="3">
    <source>
        <dbReference type="Proteomes" id="UP001597169"/>
    </source>
</evidence>
<name>A0ABW3Q7I0_9BACL</name>
<dbReference type="Proteomes" id="UP001597169">
    <property type="component" value="Unassembled WGS sequence"/>
</dbReference>
<feature type="transmembrane region" description="Helical" evidence="1">
    <location>
        <begin position="113"/>
        <end position="132"/>
    </location>
</feature>
<feature type="transmembrane region" description="Helical" evidence="1">
    <location>
        <begin position="173"/>
        <end position="192"/>
    </location>
</feature>
<keyword evidence="3" id="KW-1185">Reference proteome</keyword>
<evidence type="ECO:0000256" key="1">
    <source>
        <dbReference type="SAM" id="Phobius"/>
    </source>
</evidence>
<proteinExistence type="predicted"/>
<dbReference type="EMBL" id="JBHTKX010000002">
    <property type="protein sequence ID" value="MFD1129990.1"/>
    <property type="molecule type" value="Genomic_DNA"/>
</dbReference>
<keyword evidence="1" id="KW-1133">Transmembrane helix</keyword>
<comment type="caution">
    <text evidence="2">The sequence shown here is derived from an EMBL/GenBank/DDBJ whole genome shotgun (WGS) entry which is preliminary data.</text>
</comment>
<evidence type="ECO:0000313" key="2">
    <source>
        <dbReference type="EMBL" id="MFD1129990.1"/>
    </source>
</evidence>
<dbReference type="RefSeq" id="WP_091160248.1">
    <property type="nucleotide sequence ID" value="NZ_JBHTKX010000002.1"/>
</dbReference>
<feature type="transmembrane region" description="Helical" evidence="1">
    <location>
        <begin position="138"/>
        <end position="161"/>
    </location>
</feature>
<protein>
    <submittedName>
        <fullName evidence="2">DUF1700 domain-containing protein</fullName>
    </submittedName>
</protein>
<sequence>MNRRMFMTALERELRLLDEGERMELLSDYEQHFDMGLAEGKTEEDISRELGHPRELALEALGDRYVSPAQGPASPQITYNNAYGASNNSGMPFAASMPYMTESRSSHRAFRSFFSAIGMFFLNLIFALPVFATIWSVWLAIAATSAAGVLAPFLALADFMFQEKRVIWAEASVSITMLGIGILLGIFSLWAAKKLGVLTRSYVRWNFKVVKGRDQ</sequence>
<reference evidence="3" key="1">
    <citation type="journal article" date="2019" name="Int. J. Syst. Evol. Microbiol.">
        <title>The Global Catalogue of Microorganisms (GCM) 10K type strain sequencing project: providing services to taxonomists for standard genome sequencing and annotation.</title>
        <authorList>
            <consortium name="The Broad Institute Genomics Platform"/>
            <consortium name="The Broad Institute Genome Sequencing Center for Infectious Disease"/>
            <person name="Wu L."/>
            <person name="Ma J."/>
        </authorList>
    </citation>
    <scope>NUCLEOTIDE SEQUENCE [LARGE SCALE GENOMIC DNA]</scope>
    <source>
        <strain evidence="3">CCUG 53519</strain>
    </source>
</reference>
<keyword evidence="1" id="KW-0472">Membrane</keyword>
<dbReference type="Pfam" id="PF22564">
    <property type="entry name" value="HAAS"/>
    <property type="match status" value="1"/>
</dbReference>